<feature type="compositionally biased region" description="Pro residues" evidence="13">
    <location>
        <begin position="494"/>
        <end position="514"/>
    </location>
</feature>
<dbReference type="KEGG" id="nasi:112405466"/>
<dbReference type="FunFam" id="3.30.160.60:FF:000184">
    <property type="entry name" value="Zinc finger protein 333"/>
    <property type="match status" value="1"/>
</dbReference>
<gene>
    <name evidence="17" type="primary">ZNF619</name>
</gene>
<dbReference type="Proteomes" id="UP000252040">
    <property type="component" value="Unplaced"/>
</dbReference>
<dbReference type="InterPro" id="IPR013087">
    <property type="entry name" value="Znf_C2H2_type"/>
</dbReference>
<feature type="domain" description="C2H2-type" evidence="14">
    <location>
        <begin position="364"/>
        <end position="391"/>
    </location>
</feature>
<feature type="domain" description="C2H2-type" evidence="14">
    <location>
        <begin position="1143"/>
        <end position="1170"/>
    </location>
</feature>
<dbReference type="FunFam" id="3.30.160.60:FF:002090">
    <property type="entry name" value="Zinc finger protein 473"/>
    <property type="match status" value="1"/>
</dbReference>
<feature type="domain" description="C2H2-type" evidence="14">
    <location>
        <begin position="1059"/>
        <end position="1086"/>
    </location>
</feature>
<name>A0A341C5L3_NEOAA</name>
<feature type="domain" description="C2H2-type" evidence="14">
    <location>
        <begin position="653"/>
        <end position="680"/>
    </location>
</feature>
<keyword evidence="11" id="KW-0539">Nucleus</keyword>
<keyword evidence="4" id="KW-0479">Metal-binding</keyword>
<dbReference type="CDD" id="cd07765">
    <property type="entry name" value="KRAB_A-box"/>
    <property type="match status" value="3"/>
</dbReference>
<keyword evidence="8" id="KW-0805">Transcription regulation</keyword>
<feature type="domain" description="C2H2-type" evidence="14">
    <location>
        <begin position="1031"/>
        <end position="1058"/>
    </location>
</feature>
<dbReference type="InterPro" id="IPR050758">
    <property type="entry name" value="Znf_C2H2-type"/>
</dbReference>
<evidence type="ECO:0000256" key="2">
    <source>
        <dbReference type="ARBA" id="ARBA00004123"/>
    </source>
</evidence>
<comment type="similarity">
    <text evidence="3">Belongs to the krueppel C2H2-type zinc-finger protein family.</text>
</comment>
<feature type="domain" description="C2H2-type" evidence="14">
    <location>
        <begin position="280"/>
        <end position="307"/>
    </location>
</feature>
<feature type="domain" description="C2H2-type" evidence="14">
    <location>
        <begin position="252"/>
        <end position="279"/>
    </location>
</feature>
<feature type="domain" description="C2H2-type" evidence="14">
    <location>
        <begin position="1171"/>
        <end position="1198"/>
    </location>
</feature>
<evidence type="ECO:0000256" key="12">
    <source>
        <dbReference type="PROSITE-ProRule" id="PRU00042"/>
    </source>
</evidence>
<dbReference type="InterPro" id="IPR036051">
    <property type="entry name" value="KRAB_dom_sf"/>
</dbReference>
<dbReference type="FunFam" id="3.30.160.60:FF:001158">
    <property type="entry name" value="zinc finger protein 22"/>
    <property type="match status" value="1"/>
</dbReference>
<organism evidence="16 17">
    <name type="scientific">Neophocaena asiaeorientalis asiaeorientalis</name>
    <name type="common">Yangtze finless porpoise</name>
    <name type="synonym">Neophocaena phocaenoides subsp. asiaeorientalis</name>
    <dbReference type="NCBI Taxonomy" id="1706337"/>
    <lineage>
        <taxon>Eukaryota</taxon>
        <taxon>Metazoa</taxon>
        <taxon>Chordata</taxon>
        <taxon>Craniata</taxon>
        <taxon>Vertebrata</taxon>
        <taxon>Euteleostomi</taxon>
        <taxon>Mammalia</taxon>
        <taxon>Eutheria</taxon>
        <taxon>Laurasiatheria</taxon>
        <taxon>Artiodactyla</taxon>
        <taxon>Whippomorpha</taxon>
        <taxon>Cetacea</taxon>
        <taxon>Odontoceti</taxon>
        <taxon>Phocoenidae</taxon>
        <taxon>Neophocaena</taxon>
    </lineage>
</organism>
<evidence type="ECO:0000256" key="8">
    <source>
        <dbReference type="ARBA" id="ARBA00023015"/>
    </source>
</evidence>
<evidence type="ECO:0000313" key="16">
    <source>
        <dbReference type="Proteomes" id="UP000252040"/>
    </source>
</evidence>
<evidence type="ECO:0000256" key="7">
    <source>
        <dbReference type="ARBA" id="ARBA00022833"/>
    </source>
</evidence>
<feature type="domain" description="C2H2-type" evidence="14">
    <location>
        <begin position="728"/>
        <end position="755"/>
    </location>
</feature>
<keyword evidence="5" id="KW-0677">Repeat</keyword>
<dbReference type="Gene3D" id="3.30.160.60">
    <property type="entry name" value="Classic Zinc Finger"/>
    <property type="match status" value="21"/>
</dbReference>
<dbReference type="GO" id="GO:0005634">
    <property type="term" value="C:nucleus"/>
    <property type="evidence" value="ECO:0007669"/>
    <property type="project" value="UniProtKB-SubCell"/>
</dbReference>
<dbReference type="FunFam" id="3.30.160.60:FF:001179">
    <property type="entry name" value="zinc finger protein 621 isoform X3"/>
    <property type="match status" value="1"/>
</dbReference>
<dbReference type="FunFam" id="3.30.160.60:FF:000202">
    <property type="entry name" value="Zinc finger protein 574"/>
    <property type="match status" value="1"/>
</dbReference>
<feature type="domain" description="C2H2-type" evidence="14">
    <location>
        <begin position="392"/>
        <end position="419"/>
    </location>
</feature>
<dbReference type="PROSITE" id="PS00028">
    <property type="entry name" value="ZINC_FINGER_C2H2_1"/>
    <property type="match status" value="20"/>
</dbReference>
<dbReference type="FunFam" id="3.30.160.60:FF:000862">
    <property type="entry name" value="zinc finger protein 697"/>
    <property type="match status" value="1"/>
</dbReference>
<dbReference type="FunFam" id="3.30.160.60:FF:001916">
    <property type="entry name" value="Zinc finger protein 621"/>
    <property type="match status" value="1"/>
</dbReference>
<feature type="region of interest" description="Disordered" evidence="13">
    <location>
        <begin position="487"/>
        <end position="515"/>
    </location>
</feature>
<feature type="domain" description="C2H2-type" evidence="14">
    <location>
        <begin position="224"/>
        <end position="251"/>
    </location>
</feature>
<dbReference type="Pfam" id="PF01352">
    <property type="entry name" value="KRAB"/>
    <property type="match status" value="3"/>
</dbReference>
<feature type="domain" description="C2H2-type" evidence="14">
    <location>
        <begin position="308"/>
        <end position="335"/>
    </location>
</feature>
<dbReference type="FunFam" id="3.30.160.60:FF:000609">
    <property type="entry name" value="zinc finger protein 621"/>
    <property type="match status" value="1"/>
</dbReference>
<dbReference type="SMART" id="SM00355">
    <property type="entry name" value="ZnF_C2H2"/>
    <property type="match status" value="20"/>
</dbReference>
<dbReference type="FunFam" id="3.30.160.60:FF:000338">
    <property type="entry name" value="zinc finger protein 383"/>
    <property type="match status" value="1"/>
</dbReference>
<evidence type="ECO:0000313" key="17">
    <source>
        <dbReference type="RefSeq" id="XP_024609648.1"/>
    </source>
</evidence>
<dbReference type="InParanoid" id="A0A341C5L3"/>
<evidence type="ECO:0000256" key="10">
    <source>
        <dbReference type="ARBA" id="ARBA00023163"/>
    </source>
</evidence>
<dbReference type="FunFam" id="3.30.160.60:FF:000149">
    <property type="entry name" value="Zinc finger protein 569"/>
    <property type="match status" value="1"/>
</dbReference>
<dbReference type="Gene3D" id="6.10.140.140">
    <property type="match status" value="3"/>
</dbReference>
<dbReference type="PROSITE" id="PS50157">
    <property type="entry name" value="ZINC_FINGER_C2H2_2"/>
    <property type="match status" value="20"/>
</dbReference>
<keyword evidence="6 12" id="KW-0863">Zinc-finger</keyword>
<dbReference type="SMART" id="SM00349">
    <property type="entry name" value="KRAB"/>
    <property type="match status" value="3"/>
</dbReference>
<evidence type="ECO:0000256" key="3">
    <source>
        <dbReference type="ARBA" id="ARBA00006991"/>
    </source>
</evidence>
<feature type="region of interest" description="Disordered" evidence="13">
    <location>
        <begin position="748"/>
        <end position="773"/>
    </location>
</feature>
<dbReference type="SUPFAM" id="SSF109640">
    <property type="entry name" value="KRAB domain (Kruppel-associated box)"/>
    <property type="match status" value="3"/>
</dbReference>
<dbReference type="FunFam" id="3.30.160.60:FF:002343">
    <property type="entry name" value="Zinc finger protein 33A"/>
    <property type="match status" value="3"/>
</dbReference>
<evidence type="ECO:0000256" key="5">
    <source>
        <dbReference type="ARBA" id="ARBA00022737"/>
    </source>
</evidence>
<feature type="domain" description="C2H2-type" evidence="14">
    <location>
        <begin position="336"/>
        <end position="363"/>
    </location>
</feature>
<feature type="domain" description="KRAB" evidence="15">
    <location>
        <begin position="617"/>
        <end position="693"/>
    </location>
</feature>
<dbReference type="Pfam" id="PF00096">
    <property type="entry name" value="zf-C2H2"/>
    <property type="match status" value="14"/>
</dbReference>
<dbReference type="STRING" id="1706337.A0A341C5L3"/>
<dbReference type="CTD" id="285267"/>
<dbReference type="RefSeq" id="XP_024609648.1">
    <property type="nucleotide sequence ID" value="XM_024753880.1"/>
</dbReference>
<dbReference type="SUPFAM" id="SSF57667">
    <property type="entry name" value="beta-beta-alpha zinc fingers"/>
    <property type="match status" value="11"/>
</dbReference>
<dbReference type="FunFam" id="3.30.160.60:FF:000815">
    <property type="entry name" value="zinc finger protein 621"/>
    <property type="match status" value="1"/>
</dbReference>
<sequence>MLQKWSQESVSFEDVAVYFTQNQWASLDSAQRTLYREVMLENYANVTSLAAFPFPKPDLIFQLERGKAPGGLDPWTPIRRKVRGVCTGCKTKSENGRQTPELSISKGPESHKPIMEVLLVDVPQHPHFENSLEKLKLYDTGKKTNSKNGDFTDLPVQDHTSSTVEREEIARQLEGRCGVHTHLIAKQGLRREQVFYKCGECGRYFNQRSDLHQHQRIHTNEKPYKCKECGKAFRYNSKLSRHQKIHTGEKPYPCQECGQAFSQSSHLLQHQKLHGGEKPYECRDCGKTFSYNSKLIRHHRIHTGEKPFKCKECGKAFQCSYDCVIHERIHTGEKPYECKECGKSFSLNSVLIQHQRIHTGEKPYKCKECGKAFRRSSVFLQHQRFHTGEKLYKCHECWKTFSCSSRFIIHQRIHTGEKPYECQECGKAFNQKITLVQHQRVHTGEKPYECKVCGKSFKWSASFIQHQKLHTRKKPAQVTERSLVKPHCPTSVLSPPPPQHASPAPAMPGSPPSSPRAVLLPPSVPLFMLLPSSEMAKSSPVQIMHFFQDLASPGKSSPHSLNPLSHSPPAYIPRRSYRMGALRDPSLRPAALSFAISRSSSALTQGWSKNLLFQEPVTFEDVTVYFTQDERVILDPVQRALYREVIHTGKKPFKCKECGKGLSSDMALIQHQRIHTGAKPYECRECGKAFSCSPVFLQHQRFHTGEKLHDSNTALTQHQRIHTGEKPFECKECGKAFNQKITLVQHERGHTGHVRPRRGDHRDGPLPDGLEGHSTPVLGSTRLSDPVLGCLGLAEAAEVAAGPPRALVQSLAHRGVILFFVLKKLAQLLPVPAFKVLALPNPEDSARSQGTSAMLQTTWPQEPVTFEDVAVYFTQNQWASLEPVQKALYREVMLENYANVASLALPFPTPVLISQLERGEAPWGPDPWEAEILRGICPGGESWTKTEEPVVKQEAPEETEVHSMPVGGLFRNVSQHFDFKSKAPWQTFSLNPNLILRGGMKFYECKECGKIFRYNSKLIRHQMSHTGEKPFKCKECGKAFKSSYDCIVHEKNHIGAGPYECKECGKGLSSNTALTQHQRIHTGEKPYECKECGKAFRRSAAYLQHHRLHTGEKLYKCKECWKAFGCRSLFIAHQRIHTGEKPYQCKECGKAFTQKIASIQHQRVHTGEKPYECQACGKAFKWYGSFVQHQKLHPVEKKPGKALRPSLLCPQGPSSALANMPFQGLCSAPAVAIPSLALPHAVLIPASRPVLMLLPASGVPSSPVQIVRVFQGLPPTVKPSPVILTPSLHPS</sequence>
<feature type="domain" description="C2H2-type" evidence="14">
    <location>
        <begin position="1115"/>
        <end position="1142"/>
    </location>
</feature>
<keyword evidence="16" id="KW-1185">Reference proteome</keyword>
<feature type="domain" description="KRAB" evidence="15">
    <location>
        <begin position="864"/>
        <end position="935"/>
    </location>
</feature>
<feature type="domain" description="C2H2-type" evidence="14">
    <location>
        <begin position="1087"/>
        <end position="1114"/>
    </location>
</feature>
<dbReference type="FunFam" id="3.30.160.60:FF:000295">
    <property type="entry name" value="zinc finger protein 19"/>
    <property type="match status" value="2"/>
</dbReference>
<feature type="domain" description="C2H2-type" evidence="14">
    <location>
        <begin position="681"/>
        <end position="708"/>
    </location>
</feature>
<dbReference type="GO" id="GO:0006355">
    <property type="term" value="P:regulation of DNA-templated transcription"/>
    <property type="evidence" value="ECO:0007669"/>
    <property type="project" value="InterPro"/>
</dbReference>
<dbReference type="PANTHER" id="PTHR23234">
    <property type="entry name" value="ZNF44 PROTEIN"/>
    <property type="match status" value="1"/>
</dbReference>
<comment type="subcellular location">
    <subcellularLocation>
        <location evidence="2">Nucleus</location>
    </subcellularLocation>
</comment>
<comment type="function">
    <text evidence="1">May be involved in transcriptional regulation.</text>
</comment>
<dbReference type="GO" id="GO:0008270">
    <property type="term" value="F:zinc ion binding"/>
    <property type="evidence" value="ECO:0007669"/>
    <property type="project" value="UniProtKB-KW"/>
</dbReference>
<protein>
    <submittedName>
        <fullName evidence="17">Zinc finger protein 619</fullName>
    </submittedName>
</protein>
<dbReference type="InterPro" id="IPR036236">
    <property type="entry name" value="Znf_C2H2_sf"/>
</dbReference>
<feature type="domain" description="C2H2-type" evidence="14">
    <location>
        <begin position="420"/>
        <end position="447"/>
    </location>
</feature>
<evidence type="ECO:0000256" key="1">
    <source>
        <dbReference type="ARBA" id="ARBA00003767"/>
    </source>
</evidence>
<evidence type="ECO:0000256" key="11">
    <source>
        <dbReference type="ARBA" id="ARBA00023242"/>
    </source>
</evidence>
<evidence type="ECO:0000256" key="4">
    <source>
        <dbReference type="ARBA" id="ARBA00022723"/>
    </source>
</evidence>
<dbReference type="PANTHER" id="PTHR23234:SF8">
    <property type="entry name" value="C2H2-TYPE DOMAIN-CONTAINING PROTEIN"/>
    <property type="match status" value="1"/>
</dbReference>
<dbReference type="FunFam" id="3.30.160.60:FF:000384">
    <property type="entry name" value="Zinc finger protein 550"/>
    <property type="match status" value="1"/>
</dbReference>
<dbReference type="FunFam" id="3.30.160.60:FF:000133">
    <property type="entry name" value="Zinc finger protein 347"/>
    <property type="match status" value="1"/>
</dbReference>
<feature type="domain" description="KRAB" evidence="15">
    <location>
        <begin position="10"/>
        <end position="82"/>
    </location>
</feature>
<feature type="domain" description="C2H2-type" evidence="14">
    <location>
        <begin position="1003"/>
        <end position="1030"/>
    </location>
</feature>
<evidence type="ECO:0000256" key="13">
    <source>
        <dbReference type="SAM" id="MobiDB-lite"/>
    </source>
</evidence>
<dbReference type="FunFam" id="3.30.160.60:FF:000352">
    <property type="entry name" value="zinc finger protein 3 homolog"/>
    <property type="match status" value="1"/>
</dbReference>
<dbReference type="GO" id="GO:0003677">
    <property type="term" value="F:DNA binding"/>
    <property type="evidence" value="ECO:0007669"/>
    <property type="project" value="UniProtKB-KW"/>
</dbReference>
<keyword evidence="9" id="KW-0238">DNA-binding</keyword>
<accession>A0A341C5L3</accession>
<evidence type="ECO:0000259" key="14">
    <source>
        <dbReference type="PROSITE" id="PS50157"/>
    </source>
</evidence>
<dbReference type="GO" id="GO:0032502">
    <property type="term" value="P:developmental process"/>
    <property type="evidence" value="ECO:0007669"/>
    <property type="project" value="UniProtKB-ARBA"/>
</dbReference>
<evidence type="ECO:0000256" key="6">
    <source>
        <dbReference type="ARBA" id="ARBA00022771"/>
    </source>
</evidence>
<reference evidence="17" key="1">
    <citation type="submission" date="2025-08" db="UniProtKB">
        <authorList>
            <consortium name="RefSeq"/>
        </authorList>
    </citation>
    <scope>IDENTIFICATION</scope>
    <source>
        <tissue evidence="17">Meat</tissue>
    </source>
</reference>
<evidence type="ECO:0000256" key="9">
    <source>
        <dbReference type="ARBA" id="ARBA00023125"/>
    </source>
</evidence>
<feature type="domain" description="C2H2-type" evidence="14">
    <location>
        <begin position="196"/>
        <end position="223"/>
    </location>
</feature>
<evidence type="ECO:0000259" key="15">
    <source>
        <dbReference type="PROSITE" id="PS50805"/>
    </source>
</evidence>
<dbReference type="GeneID" id="112405466"/>
<proteinExistence type="inferred from homology"/>
<feature type="region of interest" description="Disordered" evidence="13">
    <location>
        <begin position="144"/>
        <end position="163"/>
    </location>
</feature>
<keyword evidence="7" id="KW-0862">Zinc</keyword>
<feature type="domain" description="C2H2-type" evidence="14">
    <location>
        <begin position="448"/>
        <end position="475"/>
    </location>
</feature>
<keyword evidence="10" id="KW-0804">Transcription</keyword>
<dbReference type="InterPro" id="IPR001909">
    <property type="entry name" value="KRAB"/>
</dbReference>
<dbReference type="FunFam" id="3.30.160.60:FF:001498">
    <property type="entry name" value="Zinc finger protein 404"/>
    <property type="match status" value="1"/>
</dbReference>
<dbReference type="PROSITE" id="PS50805">
    <property type="entry name" value="KRAB"/>
    <property type="match status" value="3"/>
</dbReference>